<dbReference type="PANTHER" id="PTHR40036:SF1">
    <property type="entry name" value="MACROCIN O-METHYLTRANSFERASE"/>
    <property type="match status" value="1"/>
</dbReference>
<comment type="caution">
    <text evidence="1">The sequence shown here is derived from an EMBL/GenBank/DDBJ whole genome shotgun (WGS) entry which is preliminary data.</text>
</comment>
<dbReference type="PANTHER" id="PTHR40036">
    <property type="entry name" value="MACROCIN O-METHYLTRANSFERASE"/>
    <property type="match status" value="1"/>
</dbReference>
<accession>A0A934K0Z3</accession>
<gene>
    <name evidence="1" type="ORF">JF886_03225</name>
</gene>
<protein>
    <recommendedName>
        <fullName evidence="3">Class I SAM-dependent methyltransferase</fullName>
    </recommendedName>
</protein>
<dbReference type="InterPro" id="IPR029063">
    <property type="entry name" value="SAM-dependent_MTases_sf"/>
</dbReference>
<dbReference type="RefSeq" id="WP_337309565.1">
    <property type="nucleotide sequence ID" value="NZ_JAEKNS010000040.1"/>
</dbReference>
<sequence length="304" mass="35019">MSMRYTMRVLRANRVWGRVARERLTEPIHLNLASAAVWALGSYTRKIDWDLIYKQPYAYSVLKAARFAKYRDIHTVSLLEFGVASGAGLMNMAEIARHVGEELGINFRLYGFDTGQGMPPARDYRDHPEYYQQGDFRMDLDALRANLPANTKLVLGDLNETIPAFLQSLPRGEPIGFVSIDVDYYWSTVEALRVLDGAPEQYLPTTVMYLDDVLFDGHNRWQGELLAIEEFNAAHDRRKIELAALLPTQRIFRNPQWFRQIYSLHVMDHPVRSEVRSSSTSRHIPNQYLVDRGHADTFEVPVSR</sequence>
<reference evidence="1 2" key="1">
    <citation type="submission" date="2020-10" db="EMBL/GenBank/DDBJ databases">
        <title>Ca. Dormibacterota MAGs.</title>
        <authorList>
            <person name="Montgomery K."/>
        </authorList>
    </citation>
    <scope>NUCLEOTIDE SEQUENCE [LARGE SCALE GENOMIC DNA]</scope>
    <source>
        <strain evidence="1">SC8812_S17_18</strain>
    </source>
</reference>
<dbReference type="AlphaFoldDB" id="A0A934K0Z3"/>
<dbReference type="Gene3D" id="3.40.50.150">
    <property type="entry name" value="Vaccinia Virus protein VP39"/>
    <property type="match status" value="1"/>
</dbReference>
<proteinExistence type="predicted"/>
<evidence type="ECO:0008006" key="3">
    <source>
        <dbReference type="Google" id="ProtNLM"/>
    </source>
</evidence>
<dbReference type="InterPro" id="IPR008884">
    <property type="entry name" value="TylF_MeTrfase"/>
</dbReference>
<evidence type="ECO:0000313" key="1">
    <source>
        <dbReference type="EMBL" id="MBJ7593865.1"/>
    </source>
</evidence>
<dbReference type="Pfam" id="PF13578">
    <property type="entry name" value="Methyltransf_24"/>
    <property type="match status" value="1"/>
</dbReference>
<name>A0A934K0Z3_9BACT</name>
<dbReference type="SUPFAM" id="SSF53335">
    <property type="entry name" value="S-adenosyl-L-methionine-dependent methyltransferases"/>
    <property type="match status" value="1"/>
</dbReference>
<organism evidence="1 2">
    <name type="scientific">Candidatus Aeolococcus gillhamiae</name>
    <dbReference type="NCBI Taxonomy" id="3127015"/>
    <lineage>
        <taxon>Bacteria</taxon>
        <taxon>Bacillati</taxon>
        <taxon>Candidatus Dormiibacterota</taxon>
        <taxon>Candidatus Dormibacteria</taxon>
        <taxon>Candidatus Aeolococcales</taxon>
        <taxon>Candidatus Aeolococcaceae</taxon>
        <taxon>Candidatus Aeolococcus</taxon>
    </lineage>
</organism>
<evidence type="ECO:0000313" key="2">
    <source>
        <dbReference type="Proteomes" id="UP000606991"/>
    </source>
</evidence>
<dbReference type="Proteomes" id="UP000606991">
    <property type="component" value="Unassembled WGS sequence"/>
</dbReference>
<dbReference type="EMBL" id="JAEKNS010000040">
    <property type="protein sequence ID" value="MBJ7593865.1"/>
    <property type="molecule type" value="Genomic_DNA"/>
</dbReference>